<organism evidence="2 3">
    <name type="scientific">Roseibium aggregatum</name>
    <dbReference type="NCBI Taxonomy" id="187304"/>
    <lineage>
        <taxon>Bacteria</taxon>
        <taxon>Pseudomonadati</taxon>
        <taxon>Pseudomonadota</taxon>
        <taxon>Alphaproteobacteria</taxon>
        <taxon>Hyphomicrobiales</taxon>
        <taxon>Stappiaceae</taxon>
        <taxon>Roseibium</taxon>
    </lineage>
</organism>
<sequence length="738" mass="80668">MKTIRLPFDRLVACAVIILLSAVPAKATSPFGIPYTYLTVDQLNAAMTQAAEAPDNLRPDLGPRPDVGGVCPTMLDAFWKFPSALVEQCISPSVAETLKKCKVATDGKIGPGVMTGAADCFENLTEQLDFSEPVDRITGALQGSIACMAKSVVQSTNLSPQEQRTAMGVIDGVKATYDEYQKLAKLAGKLATGGPDVIPEFLVIDFSGNDGDNTSLSIGDWLMEADKVAADPAAYARSVSTDKIKTGLTAAVANAVMNPTETIEQLQTYWDPDRPLGGTDELLRQCNLGDAQVIWATRRASLTTAVADARISMEHYRHLTYCQITAGSQSFDTMSIRDKTYLLEGHDMAGQRKSHVTHFQKWARFQRDYERAHLAYSDFLKKEAAFKEKFQARARELAPFLKRAKELEALARANIRKCGILLAPNALISPLSDSPAEEMNHRIRDLKASLLGQGCSIPVANSVVSGIQFEVDYPYRKWSDFLSWAQYTLRSGRACSSHGFRQLHERYQTAVRESFGTAANMMSCLSGERERQIIADIDNFSGALADLDDVIGVLGKEVAACDKPKATDTLWKAHALLSDLPCASLKGVSSRNDLLLALSRKLQRPECGVAPAARPASQNLQVVYRVTGSGFIPHYGGASNFTKGHHDVLVTLKEPPTEASLNELLANVKDALTRDPCEAQIPAIPGQAKLPTFWASGPRIEFVLGPAPEIDRARLEDTWRRDEQRGPSFMELKKAACR</sequence>
<dbReference type="AlphaFoldDB" id="A0A939ECK7"/>
<keyword evidence="1" id="KW-0732">Signal</keyword>
<evidence type="ECO:0000313" key="2">
    <source>
        <dbReference type="EMBL" id="MBN9670087.1"/>
    </source>
</evidence>
<reference evidence="2" key="1">
    <citation type="submission" date="2020-12" db="EMBL/GenBank/DDBJ databases">
        <title>Oil enriched cultivation method for isolating marine PHA-producing bacteria.</title>
        <authorList>
            <person name="Zheng W."/>
            <person name="Yu S."/>
            <person name="Huang Y."/>
        </authorList>
    </citation>
    <scope>NUCLEOTIDE SEQUENCE</scope>
    <source>
        <strain evidence="2">SY-2-12</strain>
    </source>
</reference>
<name>A0A939ECK7_9HYPH</name>
<accession>A0A939ECK7</accession>
<evidence type="ECO:0000256" key="1">
    <source>
        <dbReference type="SAM" id="SignalP"/>
    </source>
</evidence>
<proteinExistence type="predicted"/>
<dbReference type="Proteomes" id="UP000664096">
    <property type="component" value="Unassembled WGS sequence"/>
</dbReference>
<gene>
    <name evidence="2" type="ORF">JF539_07030</name>
</gene>
<protein>
    <submittedName>
        <fullName evidence="2">Uncharacterized protein</fullName>
    </submittedName>
</protein>
<feature type="chain" id="PRO_5037919695" evidence="1">
    <location>
        <begin position="28"/>
        <end position="738"/>
    </location>
</feature>
<dbReference type="EMBL" id="JAEKJZ010000001">
    <property type="protein sequence ID" value="MBN9670087.1"/>
    <property type="molecule type" value="Genomic_DNA"/>
</dbReference>
<evidence type="ECO:0000313" key="3">
    <source>
        <dbReference type="Proteomes" id="UP000664096"/>
    </source>
</evidence>
<comment type="caution">
    <text evidence="2">The sequence shown here is derived from an EMBL/GenBank/DDBJ whole genome shotgun (WGS) entry which is preliminary data.</text>
</comment>
<dbReference type="RefSeq" id="WP_207139604.1">
    <property type="nucleotide sequence ID" value="NZ_JAEKJZ010000001.1"/>
</dbReference>
<feature type="signal peptide" evidence="1">
    <location>
        <begin position="1"/>
        <end position="27"/>
    </location>
</feature>